<name>A0A8S1SV91_9CILI</name>
<keyword evidence="2" id="KW-1185">Reference proteome</keyword>
<dbReference type="OrthoDB" id="10659416at2759"/>
<organism evidence="1 2">
    <name type="scientific">Paramecium pentaurelia</name>
    <dbReference type="NCBI Taxonomy" id="43138"/>
    <lineage>
        <taxon>Eukaryota</taxon>
        <taxon>Sar</taxon>
        <taxon>Alveolata</taxon>
        <taxon>Ciliophora</taxon>
        <taxon>Intramacronucleata</taxon>
        <taxon>Oligohymenophorea</taxon>
        <taxon>Peniculida</taxon>
        <taxon>Parameciidae</taxon>
        <taxon>Paramecium</taxon>
    </lineage>
</organism>
<sequence>MDLPMETLSQQQELFQILLGKSRTKRLINQCQRLILTKLINQQRSKFKLGFQMKLISHFHPLLKSINFITTIMLQQLILVKIHFVI</sequence>
<proteinExistence type="predicted"/>
<accession>A0A8S1SV91</accession>
<comment type="caution">
    <text evidence="1">The sequence shown here is derived from an EMBL/GenBank/DDBJ whole genome shotgun (WGS) entry which is preliminary data.</text>
</comment>
<gene>
    <name evidence="1" type="ORF">PPENT_87.1.T0110230</name>
</gene>
<protein>
    <submittedName>
        <fullName evidence="1">Uncharacterized protein</fullName>
    </submittedName>
</protein>
<evidence type="ECO:0000313" key="2">
    <source>
        <dbReference type="Proteomes" id="UP000689195"/>
    </source>
</evidence>
<dbReference type="Proteomes" id="UP000689195">
    <property type="component" value="Unassembled WGS sequence"/>
</dbReference>
<evidence type="ECO:0000313" key="1">
    <source>
        <dbReference type="EMBL" id="CAD8142574.1"/>
    </source>
</evidence>
<dbReference type="AlphaFoldDB" id="A0A8S1SV91"/>
<dbReference type="EMBL" id="CAJJDO010000011">
    <property type="protein sequence ID" value="CAD8142574.1"/>
    <property type="molecule type" value="Genomic_DNA"/>
</dbReference>
<reference evidence="1" key="1">
    <citation type="submission" date="2021-01" db="EMBL/GenBank/DDBJ databases">
        <authorList>
            <consortium name="Genoscope - CEA"/>
            <person name="William W."/>
        </authorList>
    </citation>
    <scope>NUCLEOTIDE SEQUENCE</scope>
</reference>